<gene>
    <name evidence="1" type="ORF">RM552_07420</name>
</gene>
<protein>
    <recommendedName>
        <fullName evidence="3">CopL family metal-binding regulatory protein</fullName>
    </recommendedName>
</protein>
<evidence type="ECO:0008006" key="3">
    <source>
        <dbReference type="Google" id="ProtNLM"/>
    </source>
</evidence>
<organism evidence="1 2">
    <name type="scientific">Glaciecola petra</name>
    <dbReference type="NCBI Taxonomy" id="3075602"/>
    <lineage>
        <taxon>Bacteria</taxon>
        <taxon>Pseudomonadati</taxon>
        <taxon>Pseudomonadota</taxon>
        <taxon>Gammaproteobacteria</taxon>
        <taxon>Alteromonadales</taxon>
        <taxon>Alteromonadaceae</taxon>
        <taxon>Glaciecola</taxon>
    </lineage>
</organism>
<keyword evidence="2" id="KW-1185">Reference proteome</keyword>
<dbReference type="RefSeq" id="WP_311368128.1">
    <property type="nucleotide sequence ID" value="NZ_JAVRHX010000001.1"/>
</dbReference>
<evidence type="ECO:0000313" key="2">
    <source>
        <dbReference type="Proteomes" id="UP001253545"/>
    </source>
</evidence>
<name>A0ABU2ZQJ6_9ALTE</name>
<reference evidence="1 2" key="1">
    <citation type="submission" date="2023-09" db="EMBL/GenBank/DDBJ databases">
        <authorList>
            <person name="Rey-Velasco X."/>
        </authorList>
    </citation>
    <scope>NUCLEOTIDE SEQUENCE [LARGE SCALE GENOMIC DNA]</scope>
    <source>
        <strain evidence="1 2">P117</strain>
    </source>
</reference>
<dbReference type="EMBL" id="JAVRHX010000001">
    <property type="protein sequence ID" value="MDT0594665.1"/>
    <property type="molecule type" value="Genomic_DNA"/>
</dbReference>
<dbReference type="Proteomes" id="UP001253545">
    <property type="component" value="Unassembled WGS sequence"/>
</dbReference>
<proteinExistence type="predicted"/>
<sequence>MNIFSSIRYVALIAMLLISQVGSAYVFAPAMQDCGMDMAMLDDVANVEHTMPMIEEANDGNSKGGMDCCDPAMMSSSLTSCCDAQCQCASFASSVYLSSEKPLSRPSHQAENPVIQRVTAIHTPFLQQPKRPPIRNYS</sequence>
<accession>A0ABU2ZQJ6</accession>
<comment type="caution">
    <text evidence="1">The sequence shown here is derived from an EMBL/GenBank/DDBJ whole genome shotgun (WGS) entry which is preliminary data.</text>
</comment>
<evidence type="ECO:0000313" key="1">
    <source>
        <dbReference type="EMBL" id="MDT0594665.1"/>
    </source>
</evidence>